<organism evidence="7 8">
    <name type="scientific">Sedimenticola selenatireducens</name>
    <dbReference type="NCBI Taxonomy" id="191960"/>
    <lineage>
        <taxon>Bacteria</taxon>
        <taxon>Pseudomonadati</taxon>
        <taxon>Pseudomonadota</taxon>
        <taxon>Gammaproteobacteria</taxon>
        <taxon>Chromatiales</taxon>
        <taxon>Sedimenticolaceae</taxon>
        <taxon>Sedimenticola</taxon>
    </lineage>
</organism>
<evidence type="ECO:0000256" key="1">
    <source>
        <dbReference type="ARBA" id="ARBA00006745"/>
    </source>
</evidence>
<dbReference type="GO" id="GO:0046872">
    <property type="term" value="F:metal ion binding"/>
    <property type="evidence" value="ECO:0007669"/>
    <property type="project" value="UniProtKB-KW"/>
</dbReference>
<dbReference type="SUPFAM" id="SSF51338">
    <property type="entry name" value="Composite domain of metallo-dependent hydrolases"/>
    <property type="match status" value="1"/>
</dbReference>
<feature type="binding site" evidence="5">
    <location>
        <position position="238"/>
    </location>
    <ligand>
        <name>Zn(2+)</name>
        <dbReference type="ChEBI" id="CHEBI:29105"/>
    </ligand>
</feature>
<evidence type="ECO:0000256" key="3">
    <source>
        <dbReference type="ARBA" id="ARBA00022801"/>
    </source>
</evidence>
<comment type="catalytic activity">
    <reaction evidence="5">
        <text>S-methyl-5'-thioadenosine + H2O + H(+) = S-methyl-5'-thioinosine + NH4(+)</text>
        <dbReference type="Rhea" id="RHEA:25025"/>
        <dbReference type="ChEBI" id="CHEBI:15377"/>
        <dbReference type="ChEBI" id="CHEBI:15378"/>
        <dbReference type="ChEBI" id="CHEBI:17509"/>
        <dbReference type="ChEBI" id="CHEBI:28938"/>
        <dbReference type="ChEBI" id="CHEBI:48595"/>
        <dbReference type="EC" id="3.5.4.31"/>
    </reaction>
</comment>
<dbReference type="PANTHER" id="PTHR43794:SF11">
    <property type="entry name" value="AMIDOHYDROLASE-RELATED DOMAIN-CONTAINING PROTEIN"/>
    <property type="match status" value="1"/>
</dbReference>
<comment type="caution">
    <text evidence="5">Lacks conserved residue(s) required for the propagation of feature annotation.</text>
</comment>
<feature type="binding site" evidence="5">
    <location>
        <position position="91"/>
    </location>
    <ligand>
        <name>Zn(2+)</name>
        <dbReference type="ChEBI" id="CHEBI:29105"/>
    </ligand>
</feature>
<evidence type="ECO:0000313" key="7">
    <source>
        <dbReference type="EMBL" id="TVO73563.1"/>
    </source>
</evidence>
<dbReference type="PANTHER" id="PTHR43794">
    <property type="entry name" value="AMINOHYDROLASE SSNA-RELATED"/>
    <property type="match status" value="1"/>
</dbReference>
<dbReference type="Gene3D" id="3.20.20.140">
    <property type="entry name" value="Metal-dependent hydrolases"/>
    <property type="match status" value="1"/>
</dbReference>
<dbReference type="NCBIfam" id="NF006549">
    <property type="entry name" value="PRK09045.1"/>
    <property type="match status" value="1"/>
</dbReference>
<dbReference type="Pfam" id="PF01979">
    <property type="entry name" value="Amidohydro_1"/>
    <property type="match status" value="1"/>
</dbReference>
<feature type="binding site" evidence="5">
    <location>
        <position position="211"/>
    </location>
    <ligand>
        <name>substrate</name>
    </ligand>
</feature>
<dbReference type="EC" id="3.5.4.28" evidence="5"/>
<dbReference type="EC" id="3.5.4.31" evidence="5"/>
<feature type="binding site" evidence="5">
    <location>
        <position position="118"/>
    </location>
    <ligand>
        <name>substrate</name>
    </ligand>
</feature>
<evidence type="ECO:0000256" key="4">
    <source>
        <dbReference type="ARBA" id="ARBA00022833"/>
    </source>
</evidence>
<keyword evidence="8" id="KW-1185">Reference proteome</keyword>
<sequence length="459" mass="49989">MANSVYSNRLSPTGAHQTDRHLIIDTLIFARWIIPVIPEQQVLIDHALAVQGGKILEILPADQARAKYQPKSVHELPRHALIPGLINAHTHASMSLMRGLADDLPLMTWLNEHIWPTEGRWINEEFIADGTRLAIAEMIRGGTTCFNDMYFFPEVTGKVCAAAGMRAVVGLITIDFPSAWANNADEYISRGLEVHDQFRSHSLISTAFAPHAPYTVSDAPFKRIRVLADELEIPIHMHVHETKDEISQGISHYGNRPIERLQQLGLLSPALTAVHMTQLEPEEIELFASSGASVVHCPESNLKLASGFCPVATLHQAGINIALGTDGAASNNDLDMFSEMHTAALLAKGIANDASAIPAHTALRMATINGAIALGIADKTGSLEAGKAADLTAVNLGGLETQPIYHPISQLVYATGREKVTDVWIAGKQVLHGGRLTTLDSQEIIQQAQIWQERIAEFE</sequence>
<comment type="similarity">
    <text evidence="5">Belongs to the metallo-dependent hydrolases superfamily. MTA/SAH deaminase family.</text>
</comment>
<name>A0A557S833_9GAMM</name>
<feature type="binding site" evidence="5">
    <location>
        <position position="326"/>
    </location>
    <ligand>
        <name>substrate</name>
    </ligand>
</feature>
<feature type="binding site" evidence="5">
    <location>
        <position position="241"/>
    </location>
    <ligand>
        <name>substrate</name>
    </ligand>
</feature>
<comment type="cofactor">
    <cofactor evidence="5">
        <name>Zn(2+)</name>
        <dbReference type="ChEBI" id="CHEBI:29105"/>
    </cofactor>
    <text evidence="5">Binds 1 zinc ion per subunit.</text>
</comment>
<protein>
    <recommendedName>
        <fullName evidence="5">5-methylthioadenosine/S-adenosylhomocysteine deaminase</fullName>
        <shortName evidence="5">MTA/SAH deaminase</shortName>
        <ecNumber evidence="5">3.5.4.28</ecNumber>
        <ecNumber evidence="5">3.5.4.31</ecNumber>
    </recommendedName>
</protein>
<comment type="caution">
    <text evidence="7">The sequence shown here is derived from an EMBL/GenBank/DDBJ whole genome shotgun (WGS) entry which is preliminary data.</text>
</comment>
<reference evidence="7 8" key="1">
    <citation type="submission" date="2019-07" db="EMBL/GenBank/DDBJ databases">
        <title>The pathways for chlorine oxyanion respiration interact through the shared metabolite chlorate.</title>
        <authorList>
            <person name="Barnum T.P."/>
            <person name="Cheng Y."/>
            <person name="Hill K.A."/>
            <person name="Lucas L.N."/>
            <person name="Carlson H.K."/>
            <person name="Coates J.D."/>
        </authorList>
    </citation>
    <scope>NUCLEOTIDE SEQUENCE [LARGE SCALE GENOMIC DNA]</scope>
    <source>
        <strain evidence="7 8">BK-1</strain>
    </source>
</reference>
<keyword evidence="2 5" id="KW-0479">Metal-binding</keyword>
<proteinExistence type="inferred from homology"/>
<dbReference type="InterPro" id="IPR023512">
    <property type="entry name" value="Deaminase_MtaD/DadD"/>
</dbReference>
<comment type="function">
    <text evidence="5">Catalyzes the deamination of 5-methylthioadenosine and S-adenosyl-L-homocysteine into 5-methylthioinosine and S-inosyl-L-homocysteine, respectively. Is also able to deaminate adenosine.</text>
</comment>
<dbReference type="Gene3D" id="2.30.40.10">
    <property type="entry name" value="Urease, subunit C, domain 1"/>
    <property type="match status" value="1"/>
</dbReference>
<dbReference type="GO" id="GO:0050270">
    <property type="term" value="F:S-adenosylhomocysteine deaminase activity"/>
    <property type="evidence" value="ECO:0007669"/>
    <property type="project" value="UniProtKB-UniRule"/>
</dbReference>
<dbReference type="InterPro" id="IPR011059">
    <property type="entry name" value="Metal-dep_hydrolase_composite"/>
</dbReference>
<comment type="similarity">
    <text evidence="1">Belongs to the metallo-dependent hydrolases superfamily. ATZ/TRZ family.</text>
</comment>
<evidence type="ECO:0000256" key="5">
    <source>
        <dbReference type="HAMAP-Rule" id="MF_01281"/>
    </source>
</evidence>
<dbReference type="OrthoDB" id="9807210at2"/>
<comment type="catalytic activity">
    <reaction evidence="5">
        <text>S-adenosyl-L-homocysteine + H2O + H(+) = S-inosyl-L-homocysteine + NH4(+)</text>
        <dbReference type="Rhea" id="RHEA:20716"/>
        <dbReference type="ChEBI" id="CHEBI:15377"/>
        <dbReference type="ChEBI" id="CHEBI:15378"/>
        <dbReference type="ChEBI" id="CHEBI:28938"/>
        <dbReference type="ChEBI" id="CHEBI:57856"/>
        <dbReference type="ChEBI" id="CHEBI:57985"/>
        <dbReference type="EC" id="3.5.4.28"/>
    </reaction>
</comment>
<dbReference type="SUPFAM" id="SSF51556">
    <property type="entry name" value="Metallo-dependent hydrolases"/>
    <property type="match status" value="1"/>
</dbReference>
<dbReference type="CDD" id="cd01298">
    <property type="entry name" value="ATZ_TRZ_like"/>
    <property type="match status" value="1"/>
</dbReference>
<feature type="binding site" evidence="5">
    <location>
        <position position="326"/>
    </location>
    <ligand>
        <name>Zn(2+)</name>
        <dbReference type="ChEBI" id="CHEBI:29105"/>
    </ligand>
</feature>
<dbReference type="HAMAP" id="MF_01281">
    <property type="entry name" value="MTA_SAH_deamin"/>
    <property type="match status" value="1"/>
</dbReference>
<dbReference type="InterPro" id="IPR050287">
    <property type="entry name" value="MTA/SAH_deaminase"/>
</dbReference>
<gene>
    <name evidence="5" type="primary">mtaD</name>
    <name evidence="7" type="ORF">FHP88_11850</name>
</gene>
<dbReference type="EMBL" id="VMNH01000013">
    <property type="protein sequence ID" value="TVO73563.1"/>
    <property type="molecule type" value="Genomic_DNA"/>
</dbReference>
<dbReference type="InterPro" id="IPR006680">
    <property type="entry name" value="Amidohydro-rel"/>
</dbReference>
<evidence type="ECO:0000259" key="6">
    <source>
        <dbReference type="Pfam" id="PF01979"/>
    </source>
</evidence>
<dbReference type="InterPro" id="IPR032466">
    <property type="entry name" value="Metal_Hydrolase"/>
</dbReference>
<keyword evidence="3 5" id="KW-0378">Hydrolase</keyword>
<dbReference type="FunFam" id="3.20.20.140:FF:000014">
    <property type="entry name" value="5-methylthioadenosine/S-adenosylhomocysteine deaminase"/>
    <property type="match status" value="1"/>
</dbReference>
<accession>A0A557S833</accession>
<evidence type="ECO:0000256" key="2">
    <source>
        <dbReference type="ARBA" id="ARBA00022723"/>
    </source>
</evidence>
<keyword evidence="4 5" id="KW-0862">Zinc</keyword>
<dbReference type="GO" id="GO:0090614">
    <property type="term" value="F:5'-methylthioadenosine deaminase activity"/>
    <property type="evidence" value="ECO:0007669"/>
    <property type="project" value="UniProtKB-UniRule"/>
</dbReference>
<evidence type="ECO:0000313" key="8">
    <source>
        <dbReference type="Proteomes" id="UP000316649"/>
    </source>
</evidence>
<dbReference type="AlphaFoldDB" id="A0A557S833"/>
<dbReference type="Proteomes" id="UP000316649">
    <property type="component" value="Unassembled WGS sequence"/>
</dbReference>
<feature type="domain" description="Amidohydrolase-related" evidence="6">
    <location>
        <begin position="81"/>
        <end position="430"/>
    </location>
</feature>
<feature type="binding site" evidence="5">
    <location>
        <position position="89"/>
    </location>
    <ligand>
        <name>Zn(2+)</name>
        <dbReference type="ChEBI" id="CHEBI:29105"/>
    </ligand>
</feature>